<dbReference type="EMBL" id="ATLK01000001">
    <property type="protein sequence ID" value="KFF31476.1"/>
    <property type="molecule type" value="Genomic_DNA"/>
</dbReference>
<dbReference type="Pfam" id="PF13556">
    <property type="entry name" value="HTH_30"/>
    <property type="match status" value="1"/>
</dbReference>
<dbReference type="Pfam" id="PF05651">
    <property type="entry name" value="Diacid_rec"/>
    <property type="match status" value="1"/>
</dbReference>
<dbReference type="AlphaFoldDB" id="A0A080N3D4"/>
<gene>
    <name evidence="4" type="ORF">BBOMB_0839</name>
</gene>
<comment type="caution">
    <text evidence="4">The sequence shown here is derived from an EMBL/GenBank/DDBJ whole genome shotgun (WGS) entry which is preliminary data.</text>
</comment>
<evidence type="ECO:0000313" key="5">
    <source>
        <dbReference type="Proteomes" id="UP000028730"/>
    </source>
</evidence>
<feature type="domain" description="PucR C-terminal helix-turn-helix" evidence="3">
    <location>
        <begin position="351"/>
        <end position="405"/>
    </location>
</feature>
<dbReference type="PANTHER" id="PTHR33744:SF16">
    <property type="entry name" value="CARBOHYDRATE DIACID REGULATOR"/>
    <property type="match status" value="1"/>
</dbReference>
<dbReference type="InterPro" id="IPR051448">
    <property type="entry name" value="CdaR-like_regulators"/>
</dbReference>
<dbReference type="PANTHER" id="PTHR33744">
    <property type="entry name" value="CARBOHYDRATE DIACID REGULATOR"/>
    <property type="match status" value="1"/>
</dbReference>
<accession>A0A080N3D4</accession>
<evidence type="ECO:0000259" key="2">
    <source>
        <dbReference type="Pfam" id="PF05651"/>
    </source>
</evidence>
<name>A0A080N3D4_9BIFI</name>
<reference evidence="4 5" key="1">
    <citation type="journal article" date="2014" name="Appl. Environ. Microbiol.">
        <title>Genomic encyclopedia of type strains of the genus Bifidobacterium.</title>
        <authorList>
            <person name="Milani C."/>
            <person name="Lugli G.A."/>
            <person name="Duranti S."/>
            <person name="Turroni F."/>
            <person name="Bottacini F."/>
            <person name="Mangifesta M."/>
            <person name="Sanchez B."/>
            <person name="Viappiani A."/>
            <person name="Mancabelli L."/>
            <person name="Taminiau B."/>
            <person name="Delcenserie V."/>
            <person name="Barrangou R."/>
            <person name="Margolles A."/>
            <person name="van Sinderen D."/>
            <person name="Ventura M."/>
        </authorList>
    </citation>
    <scope>NUCLEOTIDE SEQUENCE [LARGE SCALE GENOMIC DNA]</scope>
    <source>
        <strain evidence="4 5">DSM 19703</strain>
    </source>
</reference>
<evidence type="ECO:0000256" key="1">
    <source>
        <dbReference type="SAM" id="MobiDB-lite"/>
    </source>
</evidence>
<feature type="compositionally biased region" description="Polar residues" evidence="1">
    <location>
        <begin position="266"/>
        <end position="283"/>
    </location>
</feature>
<dbReference type="OrthoDB" id="3196285at2"/>
<dbReference type="InterPro" id="IPR008599">
    <property type="entry name" value="Diacid_rec"/>
</dbReference>
<keyword evidence="5" id="KW-1185">Reference proteome</keyword>
<sequence length="415" mass="46163">MTIDPKIAQTIVSNIKDVLHHEINFFDTQGTIIASTDPSRVGNIHGGAVLAIAQKRTVTVDGTHRYPGARDGINVPVLFNGEVVAVVGVTGNAEEVEDFGNILKKMTEILIRENLNQISNFDRRLMVADVVLLLSNEHKDSGLLNVLASTLRVDLSTPRRAIIGRTLTGTRVDERTYEAIEERKGEFGDCLFSTTPQECCIFSDCKDIHHLRSTLCDDAFTTQGQGLFFGIGEIMDDFSAYWKSYDQASSAVDWGTFMAQHEKTRPTSQCPTIPAPGNTSSRSLFPREAIDADPGCEDNLPQTERLPSNSTVYGDLDFGIIAQSVPGKQAIEFVNRIFNGLNESEIGDLERTFAAYKAYNGSITRAARSMYVHKNTLQNHLNRITEKTGYNPRVLKDYSILDTAFLLHDYLHWHE</sequence>
<dbReference type="InterPro" id="IPR042070">
    <property type="entry name" value="PucR_C-HTH_sf"/>
</dbReference>
<dbReference type="RefSeq" id="WP_052377431.1">
    <property type="nucleotide sequence ID" value="NZ_ATLK01000001.1"/>
</dbReference>
<evidence type="ECO:0000313" key="4">
    <source>
        <dbReference type="EMBL" id="KFF31476.1"/>
    </source>
</evidence>
<organism evidence="4 5">
    <name type="scientific">Bifidobacterium bombi DSM 19703</name>
    <dbReference type="NCBI Taxonomy" id="1341695"/>
    <lineage>
        <taxon>Bacteria</taxon>
        <taxon>Bacillati</taxon>
        <taxon>Actinomycetota</taxon>
        <taxon>Actinomycetes</taxon>
        <taxon>Bifidobacteriales</taxon>
        <taxon>Bifidobacteriaceae</taxon>
        <taxon>Bifidobacterium</taxon>
    </lineage>
</organism>
<protein>
    <submittedName>
        <fullName evidence="4">Transcriptional regulator, sugar diacid recognition family protein</fullName>
    </submittedName>
</protein>
<dbReference type="eggNOG" id="COG3835">
    <property type="taxonomic scope" value="Bacteria"/>
</dbReference>
<dbReference type="Proteomes" id="UP000028730">
    <property type="component" value="Unassembled WGS sequence"/>
</dbReference>
<feature type="region of interest" description="Disordered" evidence="1">
    <location>
        <begin position="263"/>
        <end position="284"/>
    </location>
</feature>
<feature type="domain" description="Putative sugar diacid recognition" evidence="2">
    <location>
        <begin position="3"/>
        <end position="118"/>
    </location>
</feature>
<dbReference type="STRING" id="1341695.BBOMB_0839"/>
<dbReference type="Gene3D" id="1.10.10.2840">
    <property type="entry name" value="PucR C-terminal helix-turn-helix domain"/>
    <property type="match status" value="1"/>
</dbReference>
<proteinExistence type="predicted"/>
<dbReference type="InterPro" id="IPR025736">
    <property type="entry name" value="PucR_C-HTH_dom"/>
</dbReference>
<evidence type="ECO:0000259" key="3">
    <source>
        <dbReference type="Pfam" id="PF13556"/>
    </source>
</evidence>